<dbReference type="AlphaFoldDB" id="A0A841CGG5"/>
<dbReference type="Proteomes" id="UP000547510">
    <property type="component" value="Unassembled WGS sequence"/>
</dbReference>
<gene>
    <name evidence="1" type="ORF">FHS29_004207</name>
</gene>
<keyword evidence="2" id="KW-1185">Reference proteome</keyword>
<evidence type="ECO:0000313" key="1">
    <source>
        <dbReference type="EMBL" id="MBB5957612.1"/>
    </source>
</evidence>
<evidence type="ECO:0000313" key="2">
    <source>
        <dbReference type="Proteomes" id="UP000547510"/>
    </source>
</evidence>
<dbReference type="RefSeq" id="WP_184692836.1">
    <property type="nucleotide sequence ID" value="NZ_JACHJN010000006.1"/>
</dbReference>
<sequence length="57" mass="6202">MGYSFLVLYRVADALVLVPSRKWSITDLVTAAGSDAEMVRLACLDLVAAGHVLAHEW</sequence>
<accession>A0A841CGG5</accession>
<organism evidence="1 2">
    <name type="scientific">Saccharothrix tamanrassetensis</name>
    <dbReference type="NCBI Taxonomy" id="1051531"/>
    <lineage>
        <taxon>Bacteria</taxon>
        <taxon>Bacillati</taxon>
        <taxon>Actinomycetota</taxon>
        <taxon>Actinomycetes</taxon>
        <taxon>Pseudonocardiales</taxon>
        <taxon>Pseudonocardiaceae</taxon>
        <taxon>Saccharothrix</taxon>
    </lineage>
</organism>
<reference evidence="1 2" key="1">
    <citation type="submission" date="2020-08" db="EMBL/GenBank/DDBJ databases">
        <title>Genomic Encyclopedia of Type Strains, Phase III (KMG-III): the genomes of soil and plant-associated and newly described type strains.</title>
        <authorList>
            <person name="Whitman W."/>
        </authorList>
    </citation>
    <scope>NUCLEOTIDE SEQUENCE [LARGE SCALE GENOMIC DNA]</scope>
    <source>
        <strain evidence="1 2">CECT 8640</strain>
    </source>
</reference>
<name>A0A841CGG5_9PSEU</name>
<comment type="caution">
    <text evidence="1">The sequence shown here is derived from an EMBL/GenBank/DDBJ whole genome shotgun (WGS) entry which is preliminary data.</text>
</comment>
<protein>
    <submittedName>
        <fullName evidence="1">Uncharacterized protein</fullName>
    </submittedName>
</protein>
<dbReference type="EMBL" id="JACHJN010000006">
    <property type="protein sequence ID" value="MBB5957612.1"/>
    <property type="molecule type" value="Genomic_DNA"/>
</dbReference>
<proteinExistence type="predicted"/>